<protein>
    <submittedName>
        <fullName evidence="1">Uncharacterized protein</fullName>
    </submittedName>
</protein>
<dbReference type="Proteomes" id="UP000008711">
    <property type="component" value="Unassembled WGS sequence"/>
</dbReference>
<dbReference type="EMBL" id="CH954179">
    <property type="protein sequence ID" value="KQS61956.1"/>
    <property type="molecule type" value="Genomic_DNA"/>
</dbReference>
<dbReference type="AlphaFoldDB" id="A0A0Q5VL60"/>
<name>A0A0Q5VL60_DROER</name>
<accession>A0A0Q5VL60</accession>
<dbReference type="KEGG" id="der:26526172"/>
<evidence type="ECO:0000313" key="2">
    <source>
        <dbReference type="Proteomes" id="UP000008711"/>
    </source>
</evidence>
<proteinExistence type="predicted"/>
<dbReference type="OrthoDB" id="7801943at2759"/>
<organism evidence="1 2">
    <name type="scientific">Drosophila erecta</name>
    <name type="common">Fruit fly</name>
    <dbReference type="NCBI Taxonomy" id="7220"/>
    <lineage>
        <taxon>Eukaryota</taxon>
        <taxon>Metazoa</taxon>
        <taxon>Ecdysozoa</taxon>
        <taxon>Arthropoda</taxon>
        <taxon>Hexapoda</taxon>
        <taxon>Insecta</taxon>
        <taxon>Pterygota</taxon>
        <taxon>Neoptera</taxon>
        <taxon>Endopterygota</taxon>
        <taxon>Diptera</taxon>
        <taxon>Brachycera</taxon>
        <taxon>Muscomorpha</taxon>
        <taxon>Ephydroidea</taxon>
        <taxon>Drosophilidae</taxon>
        <taxon>Drosophila</taxon>
        <taxon>Sophophora</taxon>
    </lineage>
</organism>
<evidence type="ECO:0000313" key="1">
    <source>
        <dbReference type="EMBL" id="KQS61956.1"/>
    </source>
</evidence>
<sequence length="39" mass="4363">MQTDEPPTSITHEGNNGNAMMANCYYANKLHGGYFTVRK</sequence>
<keyword evidence="2" id="KW-1185">Reference proteome</keyword>
<gene>
    <name evidence="1" type="primary">Dere\GG26348</name>
    <name evidence="1" type="synonym">GG26348</name>
    <name evidence="1" type="ORF">Dere_GG26348</name>
</gene>
<reference evidence="1 2" key="2">
    <citation type="journal article" date="2008" name="Bioinformatics">
        <title>Assembly reconciliation.</title>
        <authorList>
            <person name="Zimin A.V."/>
            <person name="Smith D.R."/>
            <person name="Sutton G."/>
            <person name="Yorke J.A."/>
        </authorList>
    </citation>
    <scope>NUCLEOTIDE SEQUENCE [LARGE SCALE GENOMIC DNA]</scope>
    <source>
        <strain evidence="1 2">TSC#14021-0224.01</strain>
    </source>
</reference>
<reference evidence="1 2" key="1">
    <citation type="journal article" date="2007" name="Nature">
        <title>Evolution of genes and genomes on the Drosophila phylogeny.</title>
        <authorList>
            <consortium name="Drosophila 12 Genomes Consortium"/>
            <person name="Clark A.G."/>
            <person name="Eisen M.B."/>
            <person name="Smith D.R."/>
            <person name="Bergman C.M."/>
            <person name="Oliver B."/>
            <person name="Markow T.A."/>
            <person name="Kaufman T.C."/>
            <person name="Kellis M."/>
            <person name="Gelbart W."/>
            <person name="Iyer V.N."/>
            <person name="Pollard D.A."/>
            <person name="Sackton T.B."/>
            <person name="Larracuente A.M."/>
            <person name="Singh N.D."/>
            <person name="Abad J.P."/>
            <person name="Abt D.N."/>
            <person name="Adryan B."/>
            <person name="Aguade M."/>
            <person name="Akashi H."/>
            <person name="Anderson W.W."/>
            <person name="Aquadro C.F."/>
            <person name="Ardell D.H."/>
            <person name="Arguello R."/>
            <person name="Artieri C.G."/>
            <person name="Barbash D.A."/>
            <person name="Barker D."/>
            <person name="Barsanti P."/>
            <person name="Batterham P."/>
            <person name="Batzoglou S."/>
            <person name="Begun D."/>
            <person name="Bhutkar A."/>
            <person name="Blanco E."/>
            <person name="Bosak S.A."/>
            <person name="Bradley R.K."/>
            <person name="Brand A.D."/>
            <person name="Brent M.R."/>
            <person name="Brooks A.N."/>
            <person name="Brown R.H."/>
            <person name="Butlin R.K."/>
            <person name="Caggese C."/>
            <person name="Calvi B.R."/>
            <person name="Bernardo de Carvalho A."/>
            <person name="Caspi A."/>
            <person name="Castrezana S."/>
            <person name="Celniker S.E."/>
            <person name="Chang J.L."/>
            <person name="Chapple C."/>
            <person name="Chatterji S."/>
            <person name="Chinwalla A."/>
            <person name="Civetta A."/>
            <person name="Clifton S.W."/>
            <person name="Comeron J.M."/>
            <person name="Costello J.C."/>
            <person name="Coyne J.A."/>
            <person name="Daub J."/>
            <person name="David R.G."/>
            <person name="Delcher A.L."/>
            <person name="Delehaunty K."/>
            <person name="Do C.B."/>
            <person name="Ebling H."/>
            <person name="Edwards K."/>
            <person name="Eickbush T."/>
            <person name="Evans J.D."/>
            <person name="Filipski A."/>
            <person name="Findeiss S."/>
            <person name="Freyhult E."/>
            <person name="Fulton L."/>
            <person name="Fulton R."/>
            <person name="Garcia A.C."/>
            <person name="Gardiner A."/>
            <person name="Garfield D.A."/>
            <person name="Garvin B.E."/>
            <person name="Gibson G."/>
            <person name="Gilbert D."/>
            <person name="Gnerre S."/>
            <person name="Godfrey J."/>
            <person name="Good R."/>
            <person name="Gotea V."/>
            <person name="Gravely B."/>
            <person name="Greenberg A.J."/>
            <person name="Griffiths-Jones S."/>
            <person name="Gross S."/>
            <person name="Guigo R."/>
            <person name="Gustafson E.A."/>
            <person name="Haerty W."/>
            <person name="Hahn M.W."/>
            <person name="Halligan D.L."/>
            <person name="Halpern A.L."/>
            <person name="Halter G.M."/>
            <person name="Han M.V."/>
            <person name="Heger A."/>
            <person name="Hillier L."/>
            <person name="Hinrichs A.S."/>
            <person name="Holmes I."/>
            <person name="Hoskins R.A."/>
            <person name="Hubisz M.J."/>
            <person name="Hultmark D."/>
            <person name="Huntley M.A."/>
            <person name="Jaffe D.B."/>
            <person name="Jagadeeshan S."/>
            <person name="Jeck W.R."/>
            <person name="Johnson J."/>
            <person name="Jones C.D."/>
            <person name="Jordan W.C."/>
            <person name="Karpen G.H."/>
            <person name="Kataoka E."/>
            <person name="Keightley P.D."/>
            <person name="Kheradpour P."/>
            <person name="Kirkness E.F."/>
            <person name="Koerich L.B."/>
            <person name="Kristiansen K."/>
            <person name="Kudrna D."/>
            <person name="Kulathinal R.J."/>
            <person name="Kumar S."/>
            <person name="Kwok R."/>
            <person name="Lander E."/>
            <person name="Langley C.H."/>
            <person name="Lapoint R."/>
            <person name="Lazzaro B.P."/>
            <person name="Lee S.J."/>
            <person name="Levesque L."/>
            <person name="Li R."/>
            <person name="Lin C.F."/>
            <person name="Lin M.F."/>
            <person name="Lindblad-Toh K."/>
            <person name="Llopart A."/>
            <person name="Long M."/>
            <person name="Low L."/>
            <person name="Lozovsky E."/>
            <person name="Lu J."/>
            <person name="Luo M."/>
            <person name="Machado C.A."/>
            <person name="Makalowski W."/>
            <person name="Marzo M."/>
            <person name="Matsuda M."/>
            <person name="Matzkin L."/>
            <person name="McAllister B."/>
            <person name="McBride C.S."/>
            <person name="McKernan B."/>
            <person name="McKernan K."/>
            <person name="Mendez-Lago M."/>
            <person name="Minx P."/>
            <person name="Mollenhauer M.U."/>
            <person name="Montooth K."/>
            <person name="Mount S.M."/>
            <person name="Mu X."/>
            <person name="Myers E."/>
            <person name="Negre B."/>
            <person name="Newfeld S."/>
            <person name="Nielsen R."/>
            <person name="Noor M.A."/>
            <person name="O'Grady P."/>
            <person name="Pachter L."/>
            <person name="Papaceit M."/>
            <person name="Parisi M.J."/>
            <person name="Parisi M."/>
            <person name="Parts L."/>
            <person name="Pedersen J.S."/>
            <person name="Pesole G."/>
            <person name="Phillippy A.M."/>
            <person name="Ponting C.P."/>
            <person name="Pop M."/>
            <person name="Porcelli D."/>
            <person name="Powell J.R."/>
            <person name="Prohaska S."/>
            <person name="Pruitt K."/>
            <person name="Puig M."/>
            <person name="Quesneville H."/>
            <person name="Ram K.R."/>
            <person name="Rand D."/>
            <person name="Rasmussen M.D."/>
            <person name="Reed L.K."/>
            <person name="Reenan R."/>
            <person name="Reily A."/>
            <person name="Remington K.A."/>
            <person name="Rieger T.T."/>
            <person name="Ritchie M.G."/>
            <person name="Robin C."/>
            <person name="Rogers Y.H."/>
            <person name="Rohde C."/>
            <person name="Rozas J."/>
            <person name="Rubenfield M.J."/>
            <person name="Ruiz A."/>
            <person name="Russo S."/>
            <person name="Salzberg S.L."/>
            <person name="Sanchez-Gracia A."/>
            <person name="Saranga D.J."/>
            <person name="Sato H."/>
            <person name="Schaeffer S.W."/>
            <person name="Schatz M.C."/>
            <person name="Schlenke T."/>
            <person name="Schwartz R."/>
            <person name="Segarra C."/>
            <person name="Singh R.S."/>
            <person name="Sirot L."/>
            <person name="Sirota M."/>
            <person name="Sisneros N.B."/>
            <person name="Smith C.D."/>
            <person name="Smith T.F."/>
            <person name="Spieth J."/>
            <person name="Stage D.E."/>
            <person name="Stark A."/>
            <person name="Stephan W."/>
            <person name="Strausberg R.L."/>
            <person name="Strempel S."/>
            <person name="Sturgill D."/>
            <person name="Sutton G."/>
            <person name="Sutton G.G."/>
            <person name="Tao W."/>
            <person name="Teichmann S."/>
            <person name="Tobari Y.N."/>
            <person name="Tomimura Y."/>
            <person name="Tsolas J.M."/>
            <person name="Valente V.L."/>
            <person name="Venter E."/>
            <person name="Venter J.C."/>
            <person name="Vicario S."/>
            <person name="Vieira F.G."/>
            <person name="Vilella A.J."/>
            <person name="Villasante A."/>
            <person name="Walenz B."/>
            <person name="Wang J."/>
            <person name="Wasserman M."/>
            <person name="Watts T."/>
            <person name="Wilson D."/>
            <person name="Wilson R.K."/>
            <person name="Wing R.A."/>
            <person name="Wolfner M.F."/>
            <person name="Wong A."/>
            <person name="Wong G.K."/>
            <person name="Wu C.I."/>
            <person name="Wu G."/>
            <person name="Yamamoto D."/>
            <person name="Yang H.P."/>
            <person name="Yang S.P."/>
            <person name="Yorke J.A."/>
            <person name="Yoshida K."/>
            <person name="Zdobnov E."/>
            <person name="Zhang P."/>
            <person name="Zhang Y."/>
            <person name="Zimin A.V."/>
            <person name="Baldwin J."/>
            <person name="Abdouelleil A."/>
            <person name="Abdulkadir J."/>
            <person name="Abebe A."/>
            <person name="Abera B."/>
            <person name="Abreu J."/>
            <person name="Acer S.C."/>
            <person name="Aftuck L."/>
            <person name="Alexander A."/>
            <person name="An P."/>
            <person name="Anderson E."/>
            <person name="Anderson S."/>
            <person name="Arachi H."/>
            <person name="Azer M."/>
            <person name="Bachantsang P."/>
            <person name="Barry A."/>
            <person name="Bayul T."/>
            <person name="Berlin A."/>
            <person name="Bessette D."/>
            <person name="Bloom T."/>
            <person name="Blye J."/>
            <person name="Boguslavskiy L."/>
            <person name="Bonnet C."/>
            <person name="Boukhgalter B."/>
            <person name="Bourzgui I."/>
            <person name="Brown A."/>
            <person name="Cahill P."/>
            <person name="Channer S."/>
            <person name="Cheshatsang Y."/>
            <person name="Chuda L."/>
            <person name="Citroen M."/>
            <person name="Collymore A."/>
            <person name="Cooke P."/>
            <person name="Costello M."/>
            <person name="D'Aco K."/>
            <person name="Daza R."/>
            <person name="De Haan G."/>
            <person name="DeGray S."/>
            <person name="DeMaso C."/>
            <person name="Dhargay N."/>
            <person name="Dooley K."/>
            <person name="Dooley E."/>
            <person name="Doricent M."/>
            <person name="Dorje P."/>
            <person name="Dorjee K."/>
            <person name="Dupes A."/>
            <person name="Elong R."/>
            <person name="Falk J."/>
            <person name="Farina A."/>
            <person name="Faro S."/>
            <person name="Ferguson D."/>
            <person name="Fisher S."/>
            <person name="Foley C.D."/>
            <person name="Franke A."/>
            <person name="Friedrich D."/>
            <person name="Gadbois L."/>
            <person name="Gearin G."/>
            <person name="Gearin C.R."/>
            <person name="Giannoukos G."/>
            <person name="Goode T."/>
            <person name="Graham J."/>
            <person name="Grandbois E."/>
            <person name="Grewal S."/>
            <person name="Gyaltsen K."/>
            <person name="Hafez N."/>
            <person name="Hagos B."/>
            <person name="Hall J."/>
            <person name="Henson C."/>
            <person name="Hollinger A."/>
            <person name="Honan T."/>
            <person name="Huard M.D."/>
            <person name="Hughes L."/>
            <person name="Hurhula B."/>
            <person name="Husby M.E."/>
            <person name="Kamat A."/>
            <person name="Kanga B."/>
            <person name="Kashin S."/>
            <person name="Khazanovich D."/>
            <person name="Kisner P."/>
            <person name="Lance K."/>
            <person name="Lara M."/>
            <person name="Lee W."/>
            <person name="Lennon N."/>
            <person name="Letendre F."/>
            <person name="LeVine R."/>
            <person name="Lipovsky A."/>
            <person name="Liu X."/>
            <person name="Liu J."/>
            <person name="Liu S."/>
            <person name="Lokyitsang T."/>
            <person name="Lokyitsang Y."/>
            <person name="Lubonja R."/>
            <person name="Lui A."/>
            <person name="MacDonald P."/>
            <person name="Magnisalis V."/>
            <person name="Maru K."/>
            <person name="Matthews C."/>
            <person name="McCusker W."/>
            <person name="McDonough S."/>
            <person name="Mehta T."/>
            <person name="Meldrim J."/>
            <person name="Meneus L."/>
            <person name="Mihai O."/>
            <person name="Mihalev A."/>
            <person name="Mihova T."/>
            <person name="Mittelman R."/>
            <person name="Mlenga V."/>
            <person name="Montmayeur A."/>
            <person name="Mulrain L."/>
            <person name="Navidi A."/>
            <person name="Naylor J."/>
            <person name="Negash T."/>
            <person name="Nguyen T."/>
            <person name="Nguyen N."/>
            <person name="Nicol R."/>
            <person name="Norbu C."/>
            <person name="Norbu N."/>
            <person name="Novod N."/>
            <person name="O'Neill B."/>
            <person name="Osman S."/>
            <person name="Markiewicz E."/>
            <person name="Oyono O.L."/>
            <person name="Patti C."/>
            <person name="Phunkhang P."/>
            <person name="Pierre F."/>
            <person name="Priest M."/>
            <person name="Raghuraman S."/>
            <person name="Rege F."/>
            <person name="Reyes R."/>
            <person name="Rise C."/>
            <person name="Rogov P."/>
            <person name="Ross K."/>
            <person name="Ryan E."/>
            <person name="Settipalli S."/>
            <person name="Shea T."/>
            <person name="Sherpa N."/>
            <person name="Shi L."/>
            <person name="Shih D."/>
            <person name="Sparrow T."/>
            <person name="Spaulding J."/>
            <person name="Stalker J."/>
            <person name="Stange-Thomann N."/>
            <person name="Stavropoulos S."/>
            <person name="Stone C."/>
            <person name="Strader C."/>
            <person name="Tesfaye S."/>
            <person name="Thomson T."/>
            <person name="Thoulutsang Y."/>
            <person name="Thoulutsang D."/>
            <person name="Topham K."/>
            <person name="Topping I."/>
            <person name="Tsamla T."/>
            <person name="Vassiliev H."/>
            <person name="Vo A."/>
            <person name="Wangchuk T."/>
            <person name="Wangdi T."/>
            <person name="Weiand M."/>
            <person name="Wilkinson J."/>
            <person name="Wilson A."/>
            <person name="Yadav S."/>
            <person name="Young G."/>
            <person name="Yu Q."/>
            <person name="Zembek L."/>
            <person name="Zhong D."/>
            <person name="Zimmer A."/>
            <person name="Zwirko Z."/>
            <person name="Jaffe D.B."/>
            <person name="Alvarez P."/>
            <person name="Brockman W."/>
            <person name="Butler J."/>
            <person name="Chin C."/>
            <person name="Gnerre S."/>
            <person name="Grabherr M."/>
            <person name="Kleber M."/>
            <person name="Mauceli E."/>
            <person name="MacCallum I."/>
        </authorList>
    </citation>
    <scope>NUCLEOTIDE SEQUENCE [LARGE SCALE GENOMIC DNA]</scope>
    <source>
        <strain evidence="1 2">TSC#14021-0224.01</strain>
    </source>
</reference>